<protein>
    <recommendedName>
        <fullName evidence="2">FAD-dependent oxidoreductase domain-containing protein 1</fullName>
    </recommendedName>
</protein>
<dbReference type="Gene3D" id="3.50.50.60">
    <property type="entry name" value="FAD/NAD(P)-binding domain"/>
    <property type="match status" value="1"/>
</dbReference>
<feature type="transmembrane region" description="Helical" evidence="5">
    <location>
        <begin position="145"/>
        <end position="166"/>
    </location>
</feature>
<keyword evidence="5" id="KW-0472">Membrane</keyword>
<feature type="domain" description="FAD dependent oxidoreductase" evidence="6">
    <location>
        <begin position="148"/>
        <end position="546"/>
    </location>
</feature>
<feature type="region of interest" description="Disordered" evidence="4">
    <location>
        <begin position="28"/>
        <end position="57"/>
    </location>
</feature>
<dbReference type="Pfam" id="PF01266">
    <property type="entry name" value="DAO"/>
    <property type="match status" value="1"/>
</dbReference>
<dbReference type="Gene3D" id="3.30.9.10">
    <property type="entry name" value="D-Amino Acid Oxidase, subunit A, domain 2"/>
    <property type="match status" value="1"/>
</dbReference>
<evidence type="ECO:0000256" key="2">
    <source>
        <dbReference type="ARBA" id="ARBA00039785"/>
    </source>
</evidence>
<proteinExistence type="predicted"/>
<dbReference type="AlphaFoldDB" id="A0A0K2T9M6"/>
<evidence type="ECO:0000256" key="1">
    <source>
        <dbReference type="ARBA" id="ARBA00023002"/>
    </source>
</evidence>
<evidence type="ECO:0000256" key="5">
    <source>
        <dbReference type="SAM" id="Phobius"/>
    </source>
</evidence>
<comment type="function">
    <text evidence="3">Required for the assembly of the mitochondrial membrane respiratory chain NADH dehydrogenase (Complex I). Involved in mid-late stages of complex I assembly.</text>
</comment>
<dbReference type="GO" id="GO:0016491">
    <property type="term" value="F:oxidoreductase activity"/>
    <property type="evidence" value="ECO:0007669"/>
    <property type="project" value="UniProtKB-KW"/>
</dbReference>
<dbReference type="GO" id="GO:0032981">
    <property type="term" value="P:mitochondrial respiratory chain complex I assembly"/>
    <property type="evidence" value="ECO:0007669"/>
    <property type="project" value="TreeGrafter"/>
</dbReference>
<keyword evidence="1" id="KW-0560">Oxidoreductase</keyword>
<dbReference type="EMBL" id="HACA01004911">
    <property type="protein sequence ID" value="CDW22272.1"/>
    <property type="molecule type" value="Transcribed_RNA"/>
</dbReference>
<evidence type="ECO:0000259" key="6">
    <source>
        <dbReference type="Pfam" id="PF01266"/>
    </source>
</evidence>
<sequence length="578" mass="65305">MFRLQKFLRRTIQIRLKIPESSLSNLISSSSLTHPPPQRVLKPKNSLQRLHPRDDPYIKTSNSDSFNSFLDDLYENDKVIMGIDRDTGHIITTPRNPQYSLIKNQFEKPLESSYGTVRPIHGINRALDQLSSKPKTRFYKPGFRAFYDIIIVGGGIMGCLVAYEILTFLPKGFQLAIIERDLDYRNTPTVLSVGGIRQQFSTPENVLMSLQSADFYRHLDKFLFINGQHLPTVHYQPHSYLYLASEEGASQMEANHRMQISYGAKSELLSARKIKDMFPWINTDGIAIGSLGMENEGFIDSKSLLQALKIKCIDLGADFIHGEVHNMVSQLDETEIHKDSADTWEDEKRRMFNRVSEVHVELTDGDVFPIHSSQFVIAGGAESGHLAYLAGIGAGSGVLSVPLPVVPKKRYIYNCHVEGNRGGPGLDTPMVVDPSGVFFRRNGYFGDFLVGRSPPNKSLEPKENDNLDVDLDYFDEHIWPYLVNRIPHLSKNTKITDAWSTIYDMNLHDHNPIIGPHPYQGSVLFATGFSGQGLSLAPAVAKALSEYIIENDYKTIDVSRLHFHRLLKDQEIWETTII</sequence>
<dbReference type="InterPro" id="IPR036188">
    <property type="entry name" value="FAD/NAD-bd_sf"/>
</dbReference>
<evidence type="ECO:0000256" key="3">
    <source>
        <dbReference type="ARBA" id="ARBA00046185"/>
    </source>
</evidence>
<dbReference type="SUPFAM" id="SSF51905">
    <property type="entry name" value="FAD/NAD(P)-binding domain"/>
    <property type="match status" value="1"/>
</dbReference>
<evidence type="ECO:0000256" key="4">
    <source>
        <dbReference type="SAM" id="MobiDB-lite"/>
    </source>
</evidence>
<organism evidence="7">
    <name type="scientific">Lepeophtheirus salmonis</name>
    <name type="common">Salmon louse</name>
    <name type="synonym">Caligus salmonis</name>
    <dbReference type="NCBI Taxonomy" id="72036"/>
    <lineage>
        <taxon>Eukaryota</taxon>
        <taxon>Metazoa</taxon>
        <taxon>Ecdysozoa</taxon>
        <taxon>Arthropoda</taxon>
        <taxon>Crustacea</taxon>
        <taxon>Multicrustacea</taxon>
        <taxon>Hexanauplia</taxon>
        <taxon>Copepoda</taxon>
        <taxon>Siphonostomatoida</taxon>
        <taxon>Caligidae</taxon>
        <taxon>Lepeophtheirus</taxon>
    </lineage>
</organism>
<keyword evidence="5" id="KW-0812">Transmembrane</keyword>
<reference evidence="7" key="1">
    <citation type="submission" date="2014-05" db="EMBL/GenBank/DDBJ databases">
        <authorList>
            <person name="Chronopoulou M."/>
        </authorList>
    </citation>
    <scope>NUCLEOTIDE SEQUENCE</scope>
    <source>
        <tissue evidence="7">Whole organism</tissue>
    </source>
</reference>
<accession>A0A0K2T9M6</accession>
<keyword evidence="5" id="KW-1133">Transmembrane helix</keyword>
<dbReference type="InterPro" id="IPR006076">
    <property type="entry name" value="FAD-dep_OxRdtase"/>
</dbReference>
<dbReference type="PANTHER" id="PTHR13847:SF287">
    <property type="entry name" value="FAD-DEPENDENT OXIDOREDUCTASE DOMAIN-CONTAINING PROTEIN 1"/>
    <property type="match status" value="1"/>
</dbReference>
<evidence type="ECO:0000313" key="7">
    <source>
        <dbReference type="EMBL" id="CDW22272.1"/>
    </source>
</evidence>
<dbReference type="OrthoDB" id="424974at2759"/>
<dbReference type="PANTHER" id="PTHR13847">
    <property type="entry name" value="SARCOSINE DEHYDROGENASE-RELATED"/>
    <property type="match status" value="1"/>
</dbReference>
<name>A0A0K2T9M6_LEPSM</name>
<dbReference type="GO" id="GO:0005739">
    <property type="term" value="C:mitochondrion"/>
    <property type="evidence" value="ECO:0007669"/>
    <property type="project" value="GOC"/>
</dbReference>